<dbReference type="InterPro" id="IPR011990">
    <property type="entry name" value="TPR-like_helical_dom_sf"/>
</dbReference>
<feature type="region of interest" description="Disordered" evidence="4">
    <location>
        <begin position="1"/>
        <end position="25"/>
    </location>
</feature>
<accession>E8X6B9</accession>
<dbReference type="Pfam" id="PF13181">
    <property type="entry name" value="TPR_8"/>
    <property type="match status" value="1"/>
</dbReference>
<dbReference type="SMART" id="SM00028">
    <property type="entry name" value="TPR"/>
    <property type="match status" value="3"/>
</dbReference>
<sequence length="809" mass="87312">MAAIVPGSGNSPSGTASEGAAEGPARGGRRILFGDFEAQPAAGLLLRNGHRVRIQDLPFRMLMVLLETPGEIVTREELRNRLWGEKTFVEFDNNLRVAAAKLREALQDSAAGPRYLETVARRGYRFLGAVETIAAAVPVPEAEVPEPPRVDVLPDIDATTQVPLDEGRGRRPFALLGLAAVLLVGLAVWMAWGWRHHRPILAEGDTVALGSIENETGDASLDDALSLAFRIKMEESPFLHAISGEHFERASAVLQSGKGAKLSRAAAELSVCGSSGGRALLNGRLLRSGSGYTVRLAAERCTDGREIASTEASTNSAETLLAALGDAANAIRLRLGEPTATLGRFDVPLTQATTSSLAALRAFREGEQKHFAGRDLEAREDFKLAIDLDPNFALAYLQMGRSYSNNGERSLSRAYYQKAFDLRDRTTDREKLYIATSYYGYATGELGRAISAYELWSSLYPHDVVPANNLATEYLSLGEGQKAVASVRRAIALEPALPVPYTTLAQALLISGDLPALSTLCNDRQREESTSMGFHMACHELAIVQGDQGRQQSEERFVHGTPLESLLLNDAAEAEVYGGHLRRAAEMFQGAIDAARAHAMPELASVIELNGAGIFAELGESATAVRWAEDEQAHSQPGADLDASAAMVWATLGNESRAREFAAAAKALSPTDTLLNESELPVAYAIVALHAGRPRDAVAVLAPARPYDLNNSMELMPIYYRARALLASGDRAGAAAEFERLLANAHQRPRSVYLPLSRLALVKLYAAGGQAERARAMKESLEEIWRTADPNFAPLHSLRGSVSDHDDHR</sequence>
<dbReference type="KEGG" id="acm:AciX9_4226"/>
<dbReference type="GO" id="GO:0000160">
    <property type="term" value="P:phosphorelay signal transduction system"/>
    <property type="evidence" value="ECO:0007669"/>
    <property type="project" value="InterPro"/>
</dbReference>
<evidence type="ECO:0000259" key="6">
    <source>
        <dbReference type="PROSITE" id="PS51755"/>
    </source>
</evidence>
<geneLocation type="plasmid" evidence="7 8">
    <name>pACIX901</name>
</geneLocation>
<evidence type="ECO:0000256" key="3">
    <source>
        <dbReference type="PROSITE-ProRule" id="PRU01091"/>
    </source>
</evidence>
<keyword evidence="7" id="KW-0614">Plasmid</keyword>
<keyword evidence="5" id="KW-1133">Transmembrane helix</keyword>
<evidence type="ECO:0000256" key="4">
    <source>
        <dbReference type="SAM" id="MobiDB-lite"/>
    </source>
</evidence>
<keyword evidence="5" id="KW-0472">Membrane</keyword>
<feature type="repeat" description="TPR" evidence="2">
    <location>
        <begin position="393"/>
        <end position="426"/>
    </location>
</feature>
<feature type="transmembrane region" description="Helical" evidence="5">
    <location>
        <begin position="173"/>
        <end position="194"/>
    </location>
</feature>
<dbReference type="Pfam" id="PF00486">
    <property type="entry name" value="Trans_reg_C"/>
    <property type="match status" value="1"/>
</dbReference>
<feature type="domain" description="OmpR/PhoB-type" evidence="6">
    <location>
        <begin position="28"/>
        <end position="128"/>
    </location>
</feature>
<organism evidence="8">
    <name type="scientific">Granulicella tundricola (strain ATCC BAA-1859 / DSM 23138 / MP5ACTX9)</name>
    <dbReference type="NCBI Taxonomy" id="1198114"/>
    <lineage>
        <taxon>Bacteria</taxon>
        <taxon>Pseudomonadati</taxon>
        <taxon>Acidobacteriota</taxon>
        <taxon>Terriglobia</taxon>
        <taxon>Terriglobales</taxon>
        <taxon>Acidobacteriaceae</taxon>
        <taxon>Granulicella</taxon>
    </lineage>
</organism>
<dbReference type="PROSITE" id="PS51755">
    <property type="entry name" value="OMPR_PHOB"/>
    <property type="match status" value="1"/>
</dbReference>
<evidence type="ECO:0000256" key="5">
    <source>
        <dbReference type="SAM" id="Phobius"/>
    </source>
</evidence>
<dbReference type="InterPro" id="IPR001867">
    <property type="entry name" value="OmpR/PhoB-type_DNA-bd"/>
</dbReference>
<dbReference type="CDD" id="cd00383">
    <property type="entry name" value="trans_reg_C"/>
    <property type="match status" value="1"/>
</dbReference>
<keyword evidence="1 3" id="KW-0238">DNA-binding</keyword>
<dbReference type="SUPFAM" id="SSF48452">
    <property type="entry name" value="TPR-like"/>
    <property type="match status" value="2"/>
</dbReference>
<dbReference type="InterPro" id="IPR019734">
    <property type="entry name" value="TPR_rpt"/>
</dbReference>
<dbReference type="InterPro" id="IPR016032">
    <property type="entry name" value="Sig_transdc_resp-reg_C-effctor"/>
</dbReference>
<name>E8X6B9_GRATM</name>
<evidence type="ECO:0000313" key="8">
    <source>
        <dbReference type="Proteomes" id="UP000000343"/>
    </source>
</evidence>
<evidence type="ECO:0000256" key="2">
    <source>
        <dbReference type="PROSITE-ProRule" id="PRU00339"/>
    </source>
</evidence>
<gene>
    <name evidence="7" type="ordered locus">AciX9_4226</name>
</gene>
<dbReference type="GO" id="GO:0003677">
    <property type="term" value="F:DNA binding"/>
    <property type="evidence" value="ECO:0007669"/>
    <property type="project" value="UniProtKB-UniRule"/>
</dbReference>
<dbReference type="SMART" id="SM00862">
    <property type="entry name" value="Trans_reg_C"/>
    <property type="match status" value="1"/>
</dbReference>
<dbReference type="HOGENOM" id="CLU_361219_0_0_0"/>
<dbReference type="Gene3D" id="1.10.10.10">
    <property type="entry name" value="Winged helix-like DNA-binding domain superfamily/Winged helix DNA-binding domain"/>
    <property type="match status" value="1"/>
</dbReference>
<evidence type="ECO:0000313" key="7">
    <source>
        <dbReference type="EMBL" id="ADW71003.1"/>
    </source>
</evidence>
<dbReference type="EMBL" id="CP002481">
    <property type="protein sequence ID" value="ADW71003.1"/>
    <property type="molecule type" value="Genomic_DNA"/>
</dbReference>
<dbReference type="InterPro" id="IPR036388">
    <property type="entry name" value="WH-like_DNA-bd_sf"/>
</dbReference>
<dbReference type="PROSITE" id="PS50005">
    <property type="entry name" value="TPR"/>
    <property type="match status" value="1"/>
</dbReference>
<keyword evidence="8" id="KW-1185">Reference proteome</keyword>
<reference evidence="8" key="1">
    <citation type="submission" date="2011-01" db="EMBL/GenBank/DDBJ databases">
        <title>Complete sequence of plasmid1 of Acidobacterium sp. MP5ACTX9.</title>
        <authorList>
            <consortium name="US DOE Joint Genome Institute"/>
            <person name="Lucas S."/>
            <person name="Copeland A."/>
            <person name="Lapidus A."/>
            <person name="Cheng J.-F."/>
            <person name="Goodwin L."/>
            <person name="Pitluck S."/>
            <person name="Teshima H."/>
            <person name="Detter J.C."/>
            <person name="Han C."/>
            <person name="Tapia R."/>
            <person name="Land M."/>
            <person name="Hauser L."/>
            <person name="Kyrpides N."/>
            <person name="Ivanova N."/>
            <person name="Ovchinnikova G."/>
            <person name="Pagani I."/>
            <person name="Rawat S.R."/>
            <person name="Mannisto M."/>
            <person name="Haggblom M.M."/>
            <person name="Woyke T."/>
        </authorList>
    </citation>
    <scope>NUCLEOTIDE SEQUENCE [LARGE SCALE GENOMIC DNA]</scope>
    <source>
        <strain evidence="8">MP5ACTX9</strain>
        <plasmid evidence="8">Plasmid pACIX901</plasmid>
    </source>
</reference>
<dbReference type="Proteomes" id="UP000000343">
    <property type="component" value="Plasmid pACIX901"/>
</dbReference>
<protein>
    <submittedName>
        <fullName evidence="7">Transcriptional regulator, CadC</fullName>
    </submittedName>
</protein>
<dbReference type="AlphaFoldDB" id="E8X6B9"/>
<keyword evidence="5" id="KW-0812">Transmembrane</keyword>
<proteinExistence type="predicted"/>
<feature type="DNA-binding region" description="OmpR/PhoB-type" evidence="3">
    <location>
        <begin position="28"/>
        <end position="128"/>
    </location>
</feature>
<dbReference type="GO" id="GO:0006355">
    <property type="term" value="P:regulation of DNA-templated transcription"/>
    <property type="evidence" value="ECO:0007669"/>
    <property type="project" value="InterPro"/>
</dbReference>
<keyword evidence="2" id="KW-0802">TPR repeat</keyword>
<dbReference type="Gene3D" id="1.25.40.10">
    <property type="entry name" value="Tetratricopeptide repeat domain"/>
    <property type="match status" value="3"/>
</dbReference>
<dbReference type="OrthoDB" id="103052at2"/>
<evidence type="ECO:0000256" key="1">
    <source>
        <dbReference type="ARBA" id="ARBA00023125"/>
    </source>
</evidence>
<dbReference type="SUPFAM" id="SSF46894">
    <property type="entry name" value="C-terminal effector domain of the bipartite response regulators"/>
    <property type="match status" value="1"/>
</dbReference>
<dbReference type="RefSeq" id="WP_013572915.1">
    <property type="nucleotide sequence ID" value="NC_015057.1"/>
</dbReference>